<accession>A0A146G5L6</accession>
<evidence type="ECO:0000259" key="5">
    <source>
        <dbReference type="PROSITE" id="PS51192"/>
    </source>
</evidence>
<dbReference type="PROSITE" id="PS51194">
    <property type="entry name" value="HELICASE_CTER"/>
    <property type="match status" value="1"/>
</dbReference>
<feature type="domain" description="Helicase ATP-binding" evidence="5">
    <location>
        <begin position="108"/>
        <end position="265"/>
    </location>
</feature>
<name>A0A146G5L6_TERSA</name>
<dbReference type="FunCoup" id="A0A146G5L6">
    <property type="interactions" value="18"/>
</dbReference>
<dbReference type="PANTHER" id="PTHR47961">
    <property type="entry name" value="DNA POLYMERASE THETA, PUTATIVE (AFU_ORTHOLOGUE AFUA_1G05260)-RELATED"/>
    <property type="match status" value="1"/>
</dbReference>
<dbReference type="Proteomes" id="UP000076023">
    <property type="component" value="Unassembled WGS sequence"/>
</dbReference>
<dbReference type="PANTHER" id="PTHR47961:SF6">
    <property type="entry name" value="DNA-DIRECTED DNA POLYMERASE"/>
    <property type="match status" value="1"/>
</dbReference>
<dbReference type="GO" id="GO:0004386">
    <property type="term" value="F:helicase activity"/>
    <property type="evidence" value="ECO:0007669"/>
    <property type="project" value="UniProtKB-KW"/>
</dbReference>
<evidence type="ECO:0000256" key="4">
    <source>
        <dbReference type="ARBA" id="ARBA00022840"/>
    </source>
</evidence>
<sequence length="703" mass="80371">MKKEEIRLILSHGEGVEERAFEILQGIARYVNDEEGEEIGRDLVLRALERRVEFGGFSEVLDGLTREVGLFPYLDQEELSLKDSLAYEFHRPDESSDFVFHRVQAQVFRRLIDGENVILSAPTSFGKSRVIDSIISAKEFQNIVILVPSIALIDETRRRLVSFSPSYKIVSQLSQRPDKRNIFVFTAERLNAYEELPPIDFFVIDEFYKIGAISDRDQARFVALNQAFYRLSKSRGQFYLLGPSVKAIPDGIEAKLPCYFFPTRFSTVASDVVEVYNWDNDLDELLKLCSEIDEPTLIFCKSPARVNEVARALVEKEIVSDGRKMGDAARWISENFHPKWIYPLAITHGVGLHHGRLPRSLGQLSVRAFNENKIKFLICTSTLIEGVNTCAKNVIIFDNVINKVPVDFFTFNNIRGRCGRMFEHFVGRVYLFHPPPQEELPYVDFPAITQGAEVPESLLIQMEREDLSSESDGRVDEIYRQTILPIEVIRKNSTLDPLAQIELAKELSGLKRSEASLFWWKRFPDYDGLLVVARLLWKYFVAGRKHGVSSPEQLTLKLWKLKSSPGIKGRILEELRPGKYQAASPDEAVERVFSFDRNWAGFEFPRLLMAVSRIQQHIFDARFGVSGNYALFAARCEQLFRNPALVALEEYGLPIQLGERIAESINLSEDLDVAIKQVKEFDPAGYGFDRFEVDLLKEVQRGV</sequence>
<dbReference type="GO" id="GO:0016787">
    <property type="term" value="F:hydrolase activity"/>
    <property type="evidence" value="ECO:0007669"/>
    <property type="project" value="UniProtKB-KW"/>
</dbReference>
<dbReference type="SUPFAM" id="SSF52540">
    <property type="entry name" value="P-loop containing nucleoside triphosphate hydrolases"/>
    <property type="match status" value="1"/>
</dbReference>
<dbReference type="InterPro" id="IPR027417">
    <property type="entry name" value="P-loop_NTPase"/>
</dbReference>
<gene>
    <name evidence="7" type="ORF">TSACC_21083</name>
</gene>
<evidence type="ECO:0000256" key="1">
    <source>
        <dbReference type="ARBA" id="ARBA00022741"/>
    </source>
</evidence>
<dbReference type="Pfam" id="PF00271">
    <property type="entry name" value="Helicase_C"/>
    <property type="match status" value="1"/>
</dbReference>
<dbReference type="STRING" id="690879.TSACC_21083"/>
<dbReference type="OrthoDB" id="9812126at2"/>
<keyword evidence="3 7" id="KW-0347">Helicase</keyword>
<dbReference type="AlphaFoldDB" id="A0A146G5L6"/>
<organism evidence="7 8">
    <name type="scientific">Terrimicrobium sacchariphilum</name>
    <dbReference type="NCBI Taxonomy" id="690879"/>
    <lineage>
        <taxon>Bacteria</taxon>
        <taxon>Pseudomonadati</taxon>
        <taxon>Verrucomicrobiota</taxon>
        <taxon>Terrimicrobiia</taxon>
        <taxon>Terrimicrobiales</taxon>
        <taxon>Terrimicrobiaceae</taxon>
        <taxon>Terrimicrobium</taxon>
    </lineage>
</organism>
<reference evidence="8" key="1">
    <citation type="journal article" date="2017" name="Genome Announc.">
        <title>Draft Genome Sequence of Terrimicrobium sacchariphilum NM-5T, a Facultative Anaerobic Soil Bacterium of the Class Spartobacteria.</title>
        <authorList>
            <person name="Qiu Y.L."/>
            <person name="Tourlousse D.M."/>
            <person name="Matsuura N."/>
            <person name="Ohashi A."/>
            <person name="Sekiguchi Y."/>
        </authorList>
    </citation>
    <scope>NUCLEOTIDE SEQUENCE [LARGE SCALE GENOMIC DNA]</scope>
    <source>
        <strain evidence="8">NM-5</strain>
    </source>
</reference>
<dbReference type="RefSeq" id="WP_075078505.1">
    <property type="nucleotide sequence ID" value="NZ_BDCO01000002.1"/>
</dbReference>
<dbReference type="Gene3D" id="3.40.50.300">
    <property type="entry name" value="P-loop containing nucleotide triphosphate hydrolases"/>
    <property type="match status" value="2"/>
</dbReference>
<dbReference type="SMART" id="SM00490">
    <property type="entry name" value="HELICc"/>
    <property type="match status" value="1"/>
</dbReference>
<keyword evidence="1" id="KW-0547">Nucleotide-binding</keyword>
<evidence type="ECO:0000256" key="2">
    <source>
        <dbReference type="ARBA" id="ARBA00022801"/>
    </source>
</evidence>
<dbReference type="SMART" id="SM00487">
    <property type="entry name" value="DEXDc"/>
    <property type="match status" value="1"/>
</dbReference>
<evidence type="ECO:0000313" key="7">
    <source>
        <dbReference type="EMBL" id="GAT32683.1"/>
    </source>
</evidence>
<dbReference type="EMBL" id="BDCO01000002">
    <property type="protein sequence ID" value="GAT32683.1"/>
    <property type="molecule type" value="Genomic_DNA"/>
</dbReference>
<evidence type="ECO:0000313" key="8">
    <source>
        <dbReference type="Proteomes" id="UP000076023"/>
    </source>
</evidence>
<feature type="domain" description="Helicase C-terminal" evidence="6">
    <location>
        <begin position="281"/>
        <end position="479"/>
    </location>
</feature>
<keyword evidence="8" id="KW-1185">Reference proteome</keyword>
<proteinExistence type="predicted"/>
<dbReference type="Pfam" id="PF00270">
    <property type="entry name" value="DEAD"/>
    <property type="match status" value="1"/>
</dbReference>
<dbReference type="InterPro" id="IPR050474">
    <property type="entry name" value="Hel308_SKI2-like"/>
</dbReference>
<evidence type="ECO:0000259" key="6">
    <source>
        <dbReference type="PROSITE" id="PS51194"/>
    </source>
</evidence>
<keyword evidence="2" id="KW-0378">Hydrolase</keyword>
<dbReference type="GO" id="GO:0003676">
    <property type="term" value="F:nucleic acid binding"/>
    <property type="evidence" value="ECO:0007669"/>
    <property type="project" value="InterPro"/>
</dbReference>
<evidence type="ECO:0000256" key="3">
    <source>
        <dbReference type="ARBA" id="ARBA00022806"/>
    </source>
</evidence>
<keyword evidence="4" id="KW-0067">ATP-binding</keyword>
<dbReference type="InParanoid" id="A0A146G5L6"/>
<comment type="caution">
    <text evidence="7">The sequence shown here is derived from an EMBL/GenBank/DDBJ whole genome shotgun (WGS) entry which is preliminary data.</text>
</comment>
<dbReference type="InterPro" id="IPR014001">
    <property type="entry name" value="Helicase_ATP-bd"/>
</dbReference>
<dbReference type="GO" id="GO:0005524">
    <property type="term" value="F:ATP binding"/>
    <property type="evidence" value="ECO:0007669"/>
    <property type="project" value="UniProtKB-KW"/>
</dbReference>
<dbReference type="InterPro" id="IPR001650">
    <property type="entry name" value="Helicase_C-like"/>
</dbReference>
<dbReference type="InterPro" id="IPR011545">
    <property type="entry name" value="DEAD/DEAH_box_helicase_dom"/>
</dbReference>
<protein>
    <submittedName>
        <fullName evidence="7">DEAD/DEAH box helicase</fullName>
    </submittedName>
</protein>
<dbReference type="PROSITE" id="PS51192">
    <property type="entry name" value="HELICASE_ATP_BIND_1"/>
    <property type="match status" value="1"/>
</dbReference>